<dbReference type="Proteomes" id="UP001166286">
    <property type="component" value="Unassembled WGS sequence"/>
</dbReference>
<reference evidence="2" key="1">
    <citation type="submission" date="2023-03" db="EMBL/GenBank/DDBJ databases">
        <title>Complete genome of Cladonia borealis.</title>
        <authorList>
            <person name="Park H."/>
        </authorList>
    </citation>
    <scope>NUCLEOTIDE SEQUENCE</scope>
    <source>
        <strain evidence="2">ANT050790</strain>
    </source>
</reference>
<keyword evidence="1" id="KW-0472">Membrane</keyword>
<evidence type="ECO:0000256" key="1">
    <source>
        <dbReference type="SAM" id="Phobius"/>
    </source>
</evidence>
<feature type="transmembrane region" description="Helical" evidence="1">
    <location>
        <begin position="211"/>
        <end position="229"/>
    </location>
</feature>
<comment type="caution">
    <text evidence="2">The sequence shown here is derived from an EMBL/GenBank/DDBJ whole genome shotgun (WGS) entry which is preliminary data.</text>
</comment>
<keyword evidence="1" id="KW-0812">Transmembrane</keyword>
<name>A0AA39R9X7_9LECA</name>
<accession>A0AA39R9X7</accession>
<evidence type="ECO:0000313" key="3">
    <source>
        <dbReference type="Proteomes" id="UP001166286"/>
    </source>
</evidence>
<keyword evidence="1" id="KW-1133">Transmembrane helix</keyword>
<organism evidence="2 3">
    <name type="scientific">Cladonia borealis</name>
    <dbReference type="NCBI Taxonomy" id="184061"/>
    <lineage>
        <taxon>Eukaryota</taxon>
        <taxon>Fungi</taxon>
        <taxon>Dikarya</taxon>
        <taxon>Ascomycota</taxon>
        <taxon>Pezizomycotina</taxon>
        <taxon>Lecanoromycetes</taxon>
        <taxon>OSLEUM clade</taxon>
        <taxon>Lecanoromycetidae</taxon>
        <taxon>Lecanorales</taxon>
        <taxon>Lecanorineae</taxon>
        <taxon>Cladoniaceae</taxon>
        <taxon>Cladonia</taxon>
    </lineage>
</organism>
<dbReference type="AlphaFoldDB" id="A0AA39R9X7"/>
<feature type="transmembrane region" description="Helical" evidence="1">
    <location>
        <begin position="235"/>
        <end position="255"/>
    </location>
</feature>
<feature type="transmembrane region" description="Helical" evidence="1">
    <location>
        <begin position="179"/>
        <end position="199"/>
    </location>
</feature>
<proteinExistence type="predicted"/>
<keyword evidence="3" id="KW-1185">Reference proteome</keyword>
<gene>
    <name evidence="2" type="ORF">JMJ35_000789</name>
</gene>
<protein>
    <submittedName>
        <fullName evidence="2">Uncharacterized protein</fullName>
    </submittedName>
</protein>
<evidence type="ECO:0000313" key="2">
    <source>
        <dbReference type="EMBL" id="KAK0516186.1"/>
    </source>
</evidence>
<dbReference type="EMBL" id="JAFEKC020000002">
    <property type="protein sequence ID" value="KAK0516186.1"/>
    <property type="molecule type" value="Genomic_DNA"/>
</dbReference>
<sequence length="362" mass="39860">MYIDLGPILDSLEDSKEEFISRCRREVEEYVTDQGRGALSIREVGVRTHHAAPDNYLKVLYKFTKEQTYHNHQLESVLCEPIAERVVTIHNEFISDHKTDIETQLKEQVATSIDITSALQQILYEELRNRGIKEIRKQAANTFISGCQAAFHSQLSQATSSTVSTTVTHTVGTTVGASIAHTLSLAIVHAIGTTLAHVAHTVAFKAAMKTVIIHSVGAIVTAVLIKLFAAHMTAASAGAFLGPAVWIAGGGYIFYKIVTIPDTLGEKLGVALADTMRGEFRPWTETALENCFEKMTDPEELLKSVLKAEMDTFMPEIAQEVARTPSPPPAYNDVERDVGRLVGYGEKGVNKVTKKKKWFGIF</sequence>